<dbReference type="RefSeq" id="WP_307635226.1">
    <property type="nucleotide sequence ID" value="NZ_JAUSQL010000001.1"/>
</dbReference>
<protein>
    <submittedName>
        <fullName evidence="2">Uncharacterized protein</fullName>
    </submittedName>
</protein>
<keyword evidence="3" id="KW-1185">Reference proteome</keyword>
<name>A0ABT9PKE6_9ACTO</name>
<comment type="caution">
    <text evidence="2">The sequence shown here is derived from an EMBL/GenBank/DDBJ whole genome shotgun (WGS) entry which is preliminary data.</text>
</comment>
<dbReference type="Proteomes" id="UP001230145">
    <property type="component" value="Unassembled WGS sequence"/>
</dbReference>
<reference evidence="2 3" key="1">
    <citation type="submission" date="2023-07" db="EMBL/GenBank/DDBJ databases">
        <title>Sequencing the genomes of 1000 actinobacteria strains.</title>
        <authorList>
            <person name="Klenk H.-P."/>
        </authorList>
    </citation>
    <scope>NUCLEOTIDE SEQUENCE [LARGE SCALE GENOMIC DNA]</scope>
    <source>
        <strain evidence="2 3">DSM 19515</strain>
    </source>
</reference>
<organism evidence="2 3">
    <name type="scientific">Trueperella abortisuis</name>
    <dbReference type="NCBI Taxonomy" id="445930"/>
    <lineage>
        <taxon>Bacteria</taxon>
        <taxon>Bacillati</taxon>
        <taxon>Actinomycetota</taxon>
        <taxon>Actinomycetes</taxon>
        <taxon>Actinomycetales</taxon>
        <taxon>Actinomycetaceae</taxon>
        <taxon>Trueperella</taxon>
    </lineage>
</organism>
<dbReference type="EMBL" id="JAUSQL010000001">
    <property type="protein sequence ID" value="MDP9833200.1"/>
    <property type="molecule type" value="Genomic_DNA"/>
</dbReference>
<dbReference type="Gene3D" id="3.10.450.590">
    <property type="match status" value="1"/>
</dbReference>
<evidence type="ECO:0000313" key="3">
    <source>
        <dbReference type="Proteomes" id="UP001230145"/>
    </source>
</evidence>
<feature type="region of interest" description="Disordered" evidence="1">
    <location>
        <begin position="182"/>
        <end position="246"/>
    </location>
</feature>
<sequence>MEEPSLIQQAHQAINVAERQLEDAVAAARNAGASWADIGGTLGVSRQAALKRFGSATSPFTGETMTATPTQDLIPIAETFLRHIADGDADAATTMIHPQVRKQLPWSAIAPIWEAVLAEYGAFERFEDSQVVGVKGTRQKTPIAQALHSKHIGTRSARPWPESRSTATVRWSGCCCRWRRPSIHSKDGPGSPGDGQNGSADICGTISAPSAHIRRRGRNRPANSRARTRPGRSGLPGARLDSGRVTETQRRLTITLPLALPADAAKATLSYIAI</sequence>
<evidence type="ECO:0000256" key="1">
    <source>
        <dbReference type="SAM" id="MobiDB-lite"/>
    </source>
</evidence>
<proteinExistence type="predicted"/>
<gene>
    <name evidence="2" type="ORF">J2S45_001879</name>
</gene>
<evidence type="ECO:0000313" key="2">
    <source>
        <dbReference type="EMBL" id="MDP9833200.1"/>
    </source>
</evidence>
<accession>A0ABT9PKE6</accession>